<evidence type="ECO:0000313" key="5">
    <source>
        <dbReference type="Proteomes" id="UP000623509"/>
    </source>
</evidence>
<reference evidence="2 5" key="1">
    <citation type="submission" date="2016-08" db="EMBL/GenBank/DDBJ databases">
        <title>Candidatus Dactylopiibacterium carminicum genome sequence.</title>
        <authorList>
            <person name="Ramirez-Puebla S.T."/>
            <person name="Ormeno-Orrillo E."/>
            <person name="Vera-Ponce De Leon A."/>
            <person name="Luis L."/>
            <person name="Sanchez-Flores A."/>
            <person name="Monica R."/>
            <person name="Martinez-Romero E."/>
        </authorList>
    </citation>
    <scope>NUCLEOTIDE SEQUENCE [LARGE SCALE GENOMIC DNA]</scope>
    <source>
        <strain evidence="2">END1</strain>
    </source>
</reference>
<evidence type="ECO:0000313" key="2">
    <source>
        <dbReference type="EMBL" id="KAF7598713.1"/>
    </source>
</evidence>
<comment type="caution">
    <text evidence="3">The sequence shown here is derived from an EMBL/GenBank/DDBJ whole genome shotgun (WGS) entry which is preliminary data.</text>
</comment>
<accession>A0A272ERC0</accession>
<dbReference type="EMBL" id="NMRN01000033">
    <property type="protein sequence ID" value="PAS92624.1"/>
    <property type="molecule type" value="Genomic_DNA"/>
</dbReference>
<dbReference type="EMBL" id="MDUX01000039">
    <property type="protein sequence ID" value="KAF7598713.1"/>
    <property type="molecule type" value="Genomic_DNA"/>
</dbReference>
<evidence type="ECO:0000256" key="1">
    <source>
        <dbReference type="SAM" id="MobiDB-lite"/>
    </source>
</evidence>
<evidence type="ECO:0000313" key="3">
    <source>
        <dbReference type="EMBL" id="PAS92624.1"/>
    </source>
</evidence>
<evidence type="ECO:0000313" key="4">
    <source>
        <dbReference type="Proteomes" id="UP000216107"/>
    </source>
</evidence>
<name>A0A272ERC0_9RHOO</name>
<protein>
    <submittedName>
        <fullName evidence="3">Uncharacterized protein</fullName>
    </submittedName>
</protein>
<dbReference type="Proteomes" id="UP000623509">
    <property type="component" value="Unassembled WGS sequence"/>
</dbReference>
<organism evidence="3 4">
    <name type="scientific">Candidatus Dactylopiibacterium carminicum</name>
    <dbReference type="NCBI Taxonomy" id="857335"/>
    <lineage>
        <taxon>Bacteria</taxon>
        <taxon>Pseudomonadati</taxon>
        <taxon>Pseudomonadota</taxon>
        <taxon>Betaproteobacteria</taxon>
        <taxon>Rhodocyclales</taxon>
        <taxon>Rhodocyclaceae</taxon>
        <taxon>Candidatus Dactylopiibacterium</taxon>
    </lineage>
</organism>
<dbReference type="Proteomes" id="UP000216107">
    <property type="component" value="Unassembled WGS sequence"/>
</dbReference>
<sequence length="171" mass="17196">MLAQAVAQPLGLDADDLGGVQLSVRSAIRHGPFAGGWRLLGGRADSDLSLDGSLQEVSRTLLGGAPLMRARMSLELFGGVDGELSSPPLSSRFVRADGEPGHHGRGVIAQGNRAVSPVGAGTGAVVQPGREQASDDDGAAHAGPGGTLAARGFGDPAGRSAYRAGHFEPVG</sequence>
<gene>
    <name evidence="2" type="ORF">BGI27_11610</name>
    <name evidence="3" type="ORF">CGU29_10695</name>
</gene>
<reference evidence="3 4" key="2">
    <citation type="submission" date="2017-07" db="EMBL/GenBank/DDBJ databases">
        <title>Candidatus Dactylopiibacterium carminicum, a nitrogen-fixing symbiont of the cochineal insect Dactylopius coccus and Dactylopius opuntiae (Hemiptera: Coccoidea: Dactylopiidae).</title>
        <authorList>
            <person name="Vera A."/>
        </authorList>
    </citation>
    <scope>NUCLEOTIDE SEQUENCE [LARGE SCALE GENOMIC DNA]</scope>
    <source>
        <strain evidence="3 4">NFDCM</strain>
    </source>
</reference>
<proteinExistence type="predicted"/>
<dbReference type="AlphaFoldDB" id="A0A272ERC0"/>
<keyword evidence="5" id="KW-1185">Reference proteome</keyword>
<feature type="region of interest" description="Disordered" evidence="1">
    <location>
        <begin position="121"/>
        <end position="171"/>
    </location>
</feature>